<evidence type="ECO:0000313" key="2">
    <source>
        <dbReference type="Proteomes" id="UP000253940"/>
    </source>
</evidence>
<gene>
    <name evidence="1" type="ORF">HYN46_04000</name>
</gene>
<accession>A0A345P482</accession>
<keyword evidence="2" id="KW-1185">Reference proteome</keyword>
<sequence>MIQPLKSRLSHWFLSIVRSSLAFSSLQRHGALVVALALHATCNPVFADDALPSPSNLEDAKSDVLQLDRDLAHLKQRMLLPERTVLLFGLTPRSQLSVQSVQISIDGKALPIRQYDQSSLAALLKGGMDTVMDANLKTGIHMIDIEVVQTNRPKLTQRIEFTKTISKDILAVQLLEHPGVGERPLRLVEWSQHD</sequence>
<dbReference type="Proteomes" id="UP000253940">
    <property type="component" value="Chromosome"/>
</dbReference>
<dbReference type="KEGG" id="mbah:HYN46_04000"/>
<evidence type="ECO:0000313" key="1">
    <source>
        <dbReference type="EMBL" id="AXI02091.1"/>
    </source>
</evidence>
<reference evidence="1 2" key="1">
    <citation type="submission" date="2018-07" db="EMBL/GenBank/DDBJ databases">
        <title>Genome sequencing of Moraxellaceae gen. HYN0046.</title>
        <authorList>
            <person name="Kim M."/>
            <person name="Yi H."/>
        </authorList>
    </citation>
    <scope>NUCLEOTIDE SEQUENCE [LARGE SCALE GENOMIC DNA]</scope>
    <source>
        <strain evidence="1 2">HYN0046</strain>
    </source>
</reference>
<protein>
    <submittedName>
        <fullName evidence="1">Uncharacterized protein</fullName>
    </submittedName>
</protein>
<proteinExistence type="predicted"/>
<name>A0A345P482_9GAMM</name>
<organism evidence="1 2">
    <name type="scientific">Aquirhabdus parva</name>
    <dbReference type="NCBI Taxonomy" id="2283318"/>
    <lineage>
        <taxon>Bacteria</taxon>
        <taxon>Pseudomonadati</taxon>
        <taxon>Pseudomonadota</taxon>
        <taxon>Gammaproteobacteria</taxon>
        <taxon>Moraxellales</taxon>
        <taxon>Moraxellaceae</taxon>
        <taxon>Aquirhabdus</taxon>
    </lineage>
</organism>
<dbReference type="RefSeq" id="WP_114898201.1">
    <property type="nucleotide sequence ID" value="NZ_CP031222.1"/>
</dbReference>
<dbReference type="AlphaFoldDB" id="A0A345P482"/>
<dbReference type="EMBL" id="CP031222">
    <property type="protein sequence ID" value="AXI02091.1"/>
    <property type="molecule type" value="Genomic_DNA"/>
</dbReference>